<evidence type="ECO:0000256" key="1">
    <source>
        <dbReference type="SAM" id="MobiDB-lite"/>
    </source>
</evidence>
<organism evidence="2 3">
    <name type="scientific">Paraphaeosphaeria minitans</name>
    <dbReference type="NCBI Taxonomy" id="565426"/>
    <lineage>
        <taxon>Eukaryota</taxon>
        <taxon>Fungi</taxon>
        <taxon>Dikarya</taxon>
        <taxon>Ascomycota</taxon>
        <taxon>Pezizomycotina</taxon>
        <taxon>Dothideomycetes</taxon>
        <taxon>Pleosporomycetidae</taxon>
        <taxon>Pleosporales</taxon>
        <taxon>Massarineae</taxon>
        <taxon>Didymosphaeriaceae</taxon>
        <taxon>Paraphaeosphaeria</taxon>
    </lineage>
</organism>
<dbReference type="Gene3D" id="1.25.40.10">
    <property type="entry name" value="Tetratricopeptide repeat domain"/>
    <property type="match status" value="1"/>
</dbReference>
<proteinExistence type="predicted"/>
<reference evidence="2" key="1">
    <citation type="journal article" date="2020" name="Mol. Plant Microbe Interact.">
        <title>Genome Sequence of the Biocontrol Agent Coniothyrium minitans strain Conio (IMI 134523).</title>
        <authorList>
            <person name="Patel D."/>
            <person name="Shittu T.A."/>
            <person name="Baroncelli R."/>
            <person name="Muthumeenakshi S."/>
            <person name="Osborne T.H."/>
            <person name="Janganan T.K."/>
            <person name="Sreenivasaprasad S."/>
        </authorList>
    </citation>
    <scope>NUCLEOTIDE SEQUENCE</scope>
    <source>
        <strain evidence="2">Conio</strain>
    </source>
</reference>
<dbReference type="OrthoDB" id="185373at2759"/>
<evidence type="ECO:0000313" key="2">
    <source>
        <dbReference type="EMBL" id="KAF9740693.1"/>
    </source>
</evidence>
<comment type="caution">
    <text evidence="2">The sequence shown here is derived from an EMBL/GenBank/DDBJ whole genome shotgun (WGS) entry which is preliminary data.</text>
</comment>
<name>A0A9P6KV84_9PLEO</name>
<sequence>MTALWSRTFRTPGTCRCISCAANVSAVGGRPGATGLRGAWAFRTPTSTFVYTTVFAAGYVIDAKAQQSRSNRWDSAIKTIQEEMRTLQTPAHQCTAGVAAQQDTLGSVEATPSDLDWDNAFKAAGMDMIDDAVLDKRQEQLDTALVPEVLWDLLRPDSHLDEPLLDWPASTGPDPGLRYNLPPQSLWALKSVRLKALRNRVTRKKLALQELSVCSLIHNLLGHSKSYLLSDEDLASLSPHIITLAHIPDRDRLYMRRELDANMAALKTTKKEDWPKDTMSIRTGVKIMAEPTYFQDSDGDFHHIANQLNVAIKKLFEEYHDKRKEPQNIAVATAKICHNLLISTAAPDLQTFNILLTGFRRWEQPRLVDSVIKELDGCKIRPDEITCATVLNHYAEVWQPEQFSKFVANMRGAGNALMLARPDITINEAGGGRLIRISETKVLQKVYPTPMVFDALMHGVLTFAGFERAMDIYFEMKDDGWGLSMVGLSRLLDDCLHHADWQGGLIVWKEIASIKGRIQHELLAKAYAQLLALCSVTQNPTAFNTVLNDVVTQGFNRKAMLTSYKEIRSTIRPQKGDLAPAFTADNLLIAVSDYLKTSENTEAETATFFEEIDASVVEGDLHPQQQGTAEHVDPWAAWVEHELGEPIQTKPPEGATEFDTVPALKEESEDIPRTMKPPAQGTANEVDPWAVWMAHELRETVSGKATPPDDSEVSAKRGDDP</sequence>
<dbReference type="Proteomes" id="UP000756921">
    <property type="component" value="Unassembled WGS sequence"/>
</dbReference>
<dbReference type="PANTHER" id="PTHR47939:SF5">
    <property type="entry name" value="PENTACOTRIPEPTIDE-REPEAT REGION OF PRORP DOMAIN-CONTAINING PROTEIN"/>
    <property type="match status" value="1"/>
</dbReference>
<feature type="region of interest" description="Disordered" evidence="1">
    <location>
        <begin position="698"/>
        <end position="721"/>
    </location>
</feature>
<dbReference type="PANTHER" id="PTHR47939">
    <property type="entry name" value="MEMBRANE-ASSOCIATED SALT-INDUCIBLE PROTEIN-LIKE"/>
    <property type="match status" value="1"/>
</dbReference>
<protein>
    <submittedName>
        <fullName evidence="2">Pentatricopeptide repeat domain-containing protein</fullName>
    </submittedName>
</protein>
<evidence type="ECO:0000313" key="3">
    <source>
        <dbReference type="Proteomes" id="UP000756921"/>
    </source>
</evidence>
<accession>A0A9P6KV84</accession>
<dbReference type="InterPro" id="IPR011990">
    <property type="entry name" value="TPR-like_helical_dom_sf"/>
</dbReference>
<keyword evidence="3" id="KW-1185">Reference proteome</keyword>
<dbReference type="EMBL" id="WJXW01000001">
    <property type="protein sequence ID" value="KAF9740693.1"/>
    <property type="molecule type" value="Genomic_DNA"/>
</dbReference>
<gene>
    <name evidence="2" type="ORF">PMIN01_00232</name>
</gene>
<dbReference type="AlphaFoldDB" id="A0A9P6KV84"/>
<dbReference type="InterPro" id="IPR050667">
    <property type="entry name" value="PPR-containing_protein"/>
</dbReference>